<comment type="caution">
    <text evidence="10">The sequence shown here is derived from an EMBL/GenBank/DDBJ whole genome shotgun (WGS) entry which is preliminary data.</text>
</comment>
<dbReference type="AlphaFoldDB" id="A0A816XSM3"/>
<evidence type="ECO:0000313" key="13">
    <source>
        <dbReference type="EMBL" id="CAF4152884.1"/>
    </source>
</evidence>
<keyword evidence="3 5" id="KW-1133">Transmembrane helix</keyword>
<evidence type="ECO:0000313" key="8">
    <source>
        <dbReference type="EMBL" id="CAF1951125.1"/>
    </source>
</evidence>
<feature type="transmembrane region" description="Helical" evidence="5">
    <location>
        <begin position="190"/>
        <end position="211"/>
    </location>
</feature>
<dbReference type="Proteomes" id="UP000663834">
    <property type="component" value="Unassembled WGS sequence"/>
</dbReference>
<dbReference type="Proteomes" id="UP000663887">
    <property type="component" value="Unassembled WGS sequence"/>
</dbReference>
<evidence type="ECO:0000256" key="4">
    <source>
        <dbReference type="ARBA" id="ARBA00023136"/>
    </source>
</evidence>
<evidence type="ECO:0000256" key="5">
    <source>
        <dbReference type="SAM" id="Phobius"/>
    </source>
</evidence>
<name>A0A816XSM3_9BILA</name>
<dbReference type="EMBL" id="CAJNRG010009881">
    <property type="protein sequence ID" value="CAF2117509.1"/>
    <property type="molecule type" value="Genomic_DNA"/>
</dbReference>
<keyword evidence="4 5" id="KW-0472">Membrane</keyword>
<evidence type="ECO:0000313" key="10">
    <source>
        <dbReference type="EMBL" id="CAF2150225.1"/>
    </source>
</evidence>
<evidence type="ECO:0000313" key="14">
    <source>
        <dbReference type="Proteomes" id="UP000663824"/>
    </source>
</evidence>
<dbReference type="PANTHER" id="PTHR46641:SF25">
    <property type="entry name" value="CNMAMIDE RECEPTOR-RELATED"/>
    <property type="match status" value="1"/>
</dbReference>
<accession>A0A816XSM3</accession>
<dbReference type="SUPFAM" id="SSF81321">
    <property type="entry name" value="Family A G protein-coupled receptor-like"/>
    <property type="match status" value="1"/>
</dbReference>
<dbReference type="InterPro" id="IPR017452">
    <property type="entry name" value="GPCR_Rhodpsn_7TM"/>
</dbReference>
<dbReference type="Proteomes" id="UP000663856">
    <property type="component" value="Unassembled WGS sequence"/>
</dbReference>
<keyword evidence="15" id="KW-1185">Reference proteome</keyword>
<dbReference type="EMBL" id="CAJOBG010003589">
    <property type="protein sequence ID" value="CAF4070997.1"/>
    <property type="molecule type" value="Genomic_DNA"/>
</dbReference>
<evidence type="ECO:0000313" key="7">
    <source>
        <dbReference type="EMBL" id="CAF1368393.1"/>
    </source>
</evidence>
<feature type="transmembrane region" description="Helical" evidence="5">
    <location>
        <begin position="20"/>
        <end position="44"/>
    </location>
</feature>
<dbReference type="Proteomes" id="UP000663842">
    <property type="component" value="Unassembled WGS sequence"/>
</dbReference>
<dbReference type="InterPro" id="IPR052954">
    <property type="entry name" value="GPCR-Ligand_Int"/>
</dbReference>
<evidence type="ECO:0000313" key="9">
    <source>
        <dbReference type="EMBL" id="CAF2117509.1"/>
    </source>
</evidence>
<evidence type="ECO:0000256" key="3">
    <source>
        <dbReference type="ARBA" id="ARBA00022989"/>
    </source>
</evidence>
<organism evidence="10 14">
    <name type="scientific">Rotaria magnacalcarata</name>
    <dbReference type="NCBI Taxonomy" id="392030"/>
    <lineage>
        <taxon>Eukaryota</taxon>
        <taxon>Metazoa</taxon>
        <taxon>Spiralia</taxon>
        <taxon>Gnathifera</taxon>
        <taxon>Rotifera</taxon>
        <taxon>Eurotatoria</taxon>
        <taxon>Bdelloidea</taxon>
        <taxon>Philodinida</taxon>
        <taxon>Philodinidae</taxon>
        <taxon>Rotaria</taxon>
    </lineage>
</organism>
<dbReference type="GO" id="GO:0016020">
    <property type="term" value="C:membrane"/>
    <property type="evidence" value="ECO:0007669"/>
    <property type="project" value="UniProtKB-SubCell"/>
</dbReference>
<evidence type="ECO:0000256" key="2">
    <source>
        <dbReference type="ARBA" id="ARBA00022692"/>
    </source>
</evidence>
<sequence length="326" mass="37597">MLSTNTTANGTTGLSVTSWMAAYYALIVVVVGTPLNILTFIILCRSTFRNASARPILHYMRAMAIFDILMLYGWNIDHYFSIMHGFQIQTSSIPVCRFCSFLNYFAPQSSAWLRVFVCWDRYLSLSRLHKTWFSHPKNVLTIIACIMSILFLLNCHMFFSTCYYIAPGKITVLSWAFQIYPLWDYVNLGVYNGAPFALMVIFNSGVIYHLIKLRRTSTIQNSRIQHRSISITLVITTFLFLMMTIPATVGFAFFSTSYRPVLQFLDGLLYTYHILSFPLYIITFDEFRQNFINMITCGRNNRRVQQEGITLTAPQQLNTVRMNTAT</sequence>
<dbReference type="Gene3D" id="1.20.1070.10">
    <property type="entry name" value="Rhodopsin 7-helix transmembrane proteins"/>
    <property type="match status" value="1"/>
</dbReference>
<feature type="transmembrane region" description="Helical" evidence="5">
    <location>
        <begin position="56"/>
        <end position="74"/>
    </location>
</feature>
<reference evidence="10" key="1">
    <citation type="submission" date="2021-02" db="EMBL/GenBank/DDBJ databases">
        <authorList>
            <person name="Nowell W R."/>
        </authorList>
    </citation>
    <scope>NUCLEOTIDE SEQUENCE</scope>
</reference>
<dbReference type="PROSITE" id="PS50262">
    <property type="entry name" value="G_PROTEIN_RECEP_F1_2"/>
    <property type="match status" value="1"/>
</dbReference>
<dbReference type="EMBL" id="CAJNOW010002978">
    <property type="protein sequence ID" value="CAF1368393.1"/>
    <property type="molecule type" value="Genomic_DNA"/>
</dbReference>
<dbReference type="OrthoDB" id="9990906at2759"/>
<evidence type="ECO:0000259" key="6">
    <source>
        <dbReference type="PROSITE" id="PS50262"/>
    </source>
</evidence>
<dbReference type="PANTHER" id="PTHR46641">
    <property type="entry name" value="FMRFAMIDE RECEPTOR-RELATED"/>
    <property type="match status" value="1"/>
</dbReference>
<dbReference type="Proteomes" id="UP000676336">
    <property type="component" value="Unassembled WGS sequence"/>
</dbReference>
<protein>
    <recommendedName>
        <fullName evidence="6">G-protein coupled receptors family 1 profile domain-containing protein</fullName>
    </recommendedName>
</protein>
<feature type="transmembrane region" description="Helical" evidence="5">
    <location>
        <begin position="231"/>
        <end position="255"/>
    </location>
</feature>
<evidence type="ECO:0000313" key="12">
    <source>
        <dbReference type="EMBL" id="CAF4070997.1"/>
    </source>
</evidence>
<evidence type="ECO:0000313" key="15">
    <source>
        <dbReference type="Proteomes" id="UP000663866"/>
    </source>
</evidence>
<dbReference type="Proteomes" id="UP000663824">
    <property type="component" value="Unassembled WGS sequence"/>
</dbReference>
<keyword evidence="2 5" id="KW-0812">Transmembrane</keyword>
<evidence type="ECO:0000313" key="11">
    <source>
        <dbReference type="EMBL" id="CAF4046498.1"/>
    </source>
</evidence>
<feature type="domain" description="G-protein coupled receptors family 1 profile" evidence="6">
    <location>
        <begin position="35"/>
        <end position="281"/>
    </location>
</feature>
<feature type="transmembrane region" description="Helical" evidence="5">
    <location>
        <begin position="267"/>
        <end position="284"/>
    </location>
</feature>
<evidence type="ECO:0000256" key="1">
    <source>
        <dbReference type="ARBA" id="ARBA00004370"/>
    </source>
</evidence>
<dbReference type="Proteomes" id="UP000663866">
    <property type="component" value="Unassembled WGS sequence"/>
</dbReference>
<gene>
    <name evidence="7" type="ORF">KQP761_LOCUS8095</name>
    <name evidence="10" type="ORF">MBJ925_LOCUS31096</name>
    <name evidence="12" type="ORF">OVN521_LOCUS19198</name>
    <name evidence="11" type="ORF">SMN809_LOCUS14406</name>
    <name evidence="13" type="ORF">UXM345_LOCUS25226</name>
    <name evidence="8" type="ORF">WKI299_LOCUS2418</name>
    <name evidence="9" type="ORF">XDN619_LOCUS21918</name>
</gene>
<proteinExistence type="predicted"/>
<dbReference type="EMBL" id="CAJOBF010004787">
    <property type="protein sequence ID" value="CAF4152884.1"/>
    <property type="molecule type" value="Genomic_DNA"/>
</dbReference>
<dbReference type="EMBL" id="CAJOBI010005930">
    <property type="protein sequence ID" value="CAF4046498.1"/>
    <property type="molecule type" value="Genomic_DNA"/>
</dbReference>
<dbReference type="EMBL" id="CAJNRE010016981">
    <property type="protein sequence ID" value="CAF2150225.1"/>
    <property type="molecule type" value="Genomic_DNA"/>
</dbReference>
<comment type="subcellular location">
    <subcellularLocation>
        <location evidence="1">Membrane</location>
    </subcellularLocation>
</comment>
<dbReference type="EMBL" id="CAJNRF010000249">
    <property type="protein sequence ID" value="CAF1951125.1"/>
    <property type="molecule type" value="Genomic_DNA"/>
</dbReference>
<feature type="transmembrane region" description="Helical" evidence="5">
    <location>
        <begin position="139"/>
        <end position="166"/>
    </location>
</feature>